<accession>A0A5B9D5X9</accession>
<dbReference type="AlphaFoldDB" id="A0A5B9D5X9"/>
<gene>
    <name evidence="1" type="ORF">DSAG12_00007</name>
</gene>
<protein>
    <submittedName>
        <fullName evidence="1">Uncharacterized protein</fullName>
    </submittedName>
</protein>
<dbReference type="KEGG" id="psyt:DSAG12_00007"/>
<reference evidence="1 2" key="1">
    <citation type="journal article" date="2020" name="Nature">
        <title>Isolation of an archaeon at the prokaryote-eukaryote interface.</title>
        <authorList>
            <person name="Imachi H."/>
            <person name="Nobu M.K."/>
            <person name="Nakahara N."/>
            <person name="Morono Y."/>
            <person name="Ogawara M."/>
            <person name="Takaki Y."/>
            <person name="Takano Y."/>
            <person name="Uematsu K."/>
            <person name="Ikuta T."/>
            <person name="Ito M."/>
            <person name="Matsui Y."/>
            <person name="Miyazaki M."/>
            <person name="Murata K."/>
            <person name="Saito Y."/>
            <person name="Sakai S."/>
            <person name="Song C."/>
            <person name="Tasumi E."/>
            <person name="Yamanaka Y."/>
            <person name="Yamaguchi T."/>
            <person name="Kamagata Y."/>
            <person name="Tamaki H."/>
            <person name="Takai K."/>
        </authorList>
    </citation>
    <scope>NUCLEOTIDE SEQUENCE [LARGE SCALE GENOMIC DNA]</scope>
    <source>
        <strain evidence="1 2">MK-D1</strain>
    </source>
</reference>
<sequence length="190" mass="22273">MVSPKKKNNLPYIEVSVVKTQGDKLKILQILEKKAYSSKTGEVVLKKTPENPILRIVYPSEEVLLNVYKRDEYVYESAVKLANMGVITPSKIKTALKNGTNHNDNLYLILKYKTNFKAPILRNYSFTYKLAEMLGLSMSYEEVDDGFLLFYQTREDFEVGKIDLTQFKEVKRQLEERDAWQEDYEKLWDH</sequence>
<keyword evidence="2" id="KW-1185">Reference proteome</keyword>
<dbReference type="Proteomes" id="UP000321408">
    <property type="component" value="Chromosome"/>
</dbReference>
<dbReference type="EMBL" id="CP042905">
    <property type="protein sequence ID" value="QEE14197.1"/>
    <property type="molecule type" value="Genomic_DNA"/>
</dbReference>
<reference evidence="1 2" key="2">
    <citation type="journal article" date="2024" name="Int. J. Syst. Evol. Microbiol.">
        <title>Promethearchaeum syntrophicum gen. nov., sp. nov., an anaerobic, obligately syntrophic archaeon, the first isolate of the lineage 'Asgard' archaea, and proposal of the new archaeal phylum Promethearchaeota phyl. nov. and kingdom Promethearchaeati regn. nov.</title>
        <authorList>
            <person name="Imachi H."/>
            <person name="Nobu M.K."/>
            <person name="Kato S."/>
            <person name="Takaki Y."/>
            <person name="Miyazaki M."/>
            <person name="Miyata M."/>
            <person name="Ogawara M."/>
            <person name="Saito Y."/>
            <person name="Sakai S."/>
            <person name="Tahara Y.O."/>
            <person name="Takano Y."/>
            <person name="Tasumi E."/>
            <person name="Uematsu K."/>
            <person name="Yoshimura T."/>
            <person name="Itoh T."/>
            <person name="Ohkuma M."/>
            <person name="Takai K."/>
        </authorList>
    </citation>
    <scope>NUCLEOTIDE SEQUENCE [LARGE SCALE GENOMIC DNA]</scope>
    <source>
        <strain evidence="1 2">MK-D1</strain>
    </source>
</reference>
<proteinExistence type="predicted"/>
<dbReference type="RefSeq" id="WP_147661163.1">
    <property type="nucleotide sequence ID" value="NZ_CP042905.2"/>
</dbReference>
<organism evidence="1 2">
    <name type="scientific">Promethearchaeum syntrophicum</name>
    <dbReference type="NCBI Taxonomy" id="2594042"/>
    <lineage>
        <taxon>Archaea</taxon>
        <taxon>Promethearchaeati</taxon>
        <taxon>Promethearchaeota</taxon>
        <taxon>Promethearchaeia</taxon>
        <taxon>Promethearchaeales</taxon>
        <taxon>Promethearchaeaceae</taxon>
        <taxon>Promethearchaeum</taxon>
    </lineage>
</organism>
<evidence type="ECO:0000313" key="1">
    <source>
        <dbReference type="EMBL" id="QEE14197.1"/>
    </source>
</evidence>
<evidence type="ECO:0000313" key="2">
    <source>
        <dbReference type="Proteomes" id="UP000321408"/>
    </source>
</evidence>
<name>A0A5B9D5X9_9ARCH</name>
<dbReference type="GeneID" id="41328016"/>